<dbReference type="EMBL" id="CM042054">
    <property type="protein sequence ID" value="KAI3707666.1"/>
    <property type="molecule type" value="Genomic_DNA"/>
</dbReference>
<evidence type="ECO:0000313" key="1">
    <source>
        <dbReference type="EMBL" id="KAI3707666.1"/>
    </source>
</evidence>
<name>A0ACB9ADS1_ARCLA</name>
<proteinExistence type="predicted"/>
<accession>A0ACB9ADS1</accession>
<dbReference type="Proteomes" id="UP001055879">
    <property type="component" value="Linkage Group LG08"/>
</dbReference>
<sequence>MNDKVSPDDHVKYETEKEFDAFMNAEVCLDYESDCFVTPETLKCSVQHDFKVEGKEIVIQAPIVNVIVDDLSGSYNILY</sequence>
<keyword evidence="2" id="KW-1185">Reference proteome</keyword>
<comment type="caution">
    <text evidence="1">The sequence shown here is derived from an EMBL/GenBank/DDBJ whole genome shotgun (WGS) entry which is preliminary data.</text>
</comment>
<evidence type="ECO:0000313" key="2">
    <source>
        <dbReference type="Proteomes" id="UP001055879"/>
    </source>
</evidence>
<gene>
    <name evidence="1" type="ORF">L6452_26294</name>
</gene>
<protein>
    <submittedName>
        <fullName evidence="1">Uncharacterized protein</fullName>
    </submittedName>
</protein>
<reference evidence="2" key="1">
    <citation type="journal article" date="2022" name="Mol. Ecol. Resour.">
        <title>The genomes of chicory, endive, great burdock and yacon provide insights into Asteraceae palaeo-polyploidization history and plant inulin production.</title>
        <authorList>
            <person name="Fan W."/>
            <person name="Wang S."/>
            <person name="Wang H."/>
            <person name="Wang A."/>
            <person name="Jiang F."/>
            <person name="Liu H."/>
            <person name="Zhao H."/>
            <person name="Xu D."/>
            <person name="Zhang Y."/>
        </authorList>
    </citation>
    <scope>NUCLEOTIDE SEQUENCE [LARGE SCALE GENOMIC DNA]</scope>
    <source>
        <strain evidence="2">cv. Niubang</strain>
    </source>
</reference>
<organism evidence="1 2">
    <name type="scientific">Arctium lappa</name>
    <name type="common">Greater burdock</name>
    <name type="synonym">Lappa major</name>
    <dbReference type="NCBI Taxonomy" id="4217"/>
    <lineage>
        <taxon>Eukaryota</taxon>
        <taxon>Viridiplantae</taxon>
        <taxon>Streptophyta</taxon>
        <taxon>Embryophyta</taxon>
        <taxon>Tracheophyta</taxon>
        <taxon>Spermatophyta</taxon>
        <taxon>Magnoliopsida</taxon>
        <taxon>eudicotyledons</taxon>
        <taxon>Gunneridae</taxon>
        <taxon>Pentapetalae</taxon>
        <taxon>asterids</taxon>
        <taxon>campanulids</taxon>
        <taxon>Asterales</taxon>
        <taxon>Asteraceae</taxon>
        <taxon>Carduoideae</taxon>
        <taxon>Cardueae</taxon>
        <taxon>Arctiinae</taxon>
        <taxon>Arctium</taxon>
    </lineage>
</organism>
<reference evidence="1 2" key="2">
    <citation type="journal article" date="2022" name="Mol. Ecol. Resour.">
        <title>The genomes of chicory, endive, great burdock and yacon provide insights into Asteraceae paleo-polyploidization history and plant inulin production.</title>
        <authorList>
            <person name="Fan W."/>
            <person name="Wang S."/>
            <person name="Wang H."/>
            <person name="Wang A."/>
            <person name="Jiang F."/>
            <person name="Liu H."/>
            <person name="Zhao H."/>
            <person name="Xu D."/>
            <person name="Zhang Y."/>
        </authorList>
    </citation>
    <scope>NUCLEOTIDE SEQUENCE [LARGE SCALE GENOMIC DNA]</scope>
    <source>
        <strain evidence="2">cv. Niubang</strain>
    </source>
</reference>